<feature type="transmembrane region" description="Helical" evidence="5">
    <location>
        <begin position="218"/>
        <end position="239"/>
    </location>
</feature>
<evidence type="ECO:0000256" key="2">
    <source>
        <dbReference type="ARBA" id="ARBA00022692"/>
    </source>
</evidence>
<evidence type="ECO:0000256" key="1">
    <source>
        <dbReference type="ARBA" id="ARBA00004141"/>
    </source>
</evidence>
<keyword evidence="8" id="KW-1185">Reference proteome</keyword>
<dbReference type="GO" id="GO:0016020">
    <property type="term" value="C:membrane"/>
    <property type="evidence" value="ECO:0007669"/>
    <property type="project" value="UniProtKB-SubCell"/>
</dbReference>
<feature type="transmembrane region" description="Helical" evidence="5">
    <location>
        <begin position="292"/>
        <end position="311"/>
    </location>
</feature>
<sequence length="894" mass="93654">MSDPLDRRPMADRAAEGVVLASVALAPWAFGSVEAWAEWLLYAAAATAAVLSAIGARREGWRRRLCCAPSLALLGLAALAAAQAAPMPEDVLRRVSPPAAEDRAELLPDGPVRVLGDDSPAVSPAPATISRNPEATRDVACRLLAAWLLLQAVLGLGGGSATYRRFGAVVAVNAAALAGFALVQALTWNGKIFWVRPSPMPESHGWYTGGPFVSHGPLAAWLNLGLGLAIGLMLTGSASTIGRSRGIRPGWAYAAGLIAFGVVASQSRGAFVGMIAATALLLARSRGLGRRAWFSLVGLAGLVVVMLAALGSSSPLVRLASILDAGASGYSVRLDLWRAAADSWRSAPVLGHGFGAFELAVAPRLDRDLGLVFRRAENEYLDVLVEGGLVGLGLAMLLVGSVVRLGLRAWRSERSSPEGASAMVLGGLFGLVALLVHCLGDFSPHIPGLSIAALALCGHLARLGLASRPAPAPAPAGRRCSLPFAIPGPVARLAAAGAAGAIGLALLGHGWERVRAESAMARSGLPLVEHVTRLDGVIPPELPADDLSRARDALRRALARRPDWAAGHLLLARVELGLYRCQAIDWIQAVAGGKLEGVEILADPLWVHAMAHADPEDGAGGFGDPIEHEPVRNHLVPAARSFLEALRCAPRLAEAHGGLAGLDYLLVGGDGGRTLASRAERLAGADTDLLGRLARLAAHQGDARVASRRWRRLLSIDPEAWEPVALAAAALLSPDEILDEVVPPGDGRTALRFAGLLFAEGGDPASRDRFLRAAAQWLPKDDRIAPADRLALEAEAWAGLGRTEEASRSLARSLVLEPGRLDRRRTLVDVLITRGELDEARRQAQVGLSYHPGDPVLRRAIEQVADRIARGDFTRADTPAAAAGDRVAPAGDVL</sequence>
<dbReference type="PANTHER" id="PTHR37422">
    <property type="entry name" value="TEICHURONIC ACID BIOSYNTHESIS PROTEIN TUAE"/>
    <property type="match status" value="1"/>
</dbReference>
<feature type="transmembrane region" description="Helical" evidence="5">
    <location>
        <begin position="383"/>
        <end position="407"/>
    </location>
</feature>
<evidence type="ECO:0000313" key="8">
    <source>
        <dbReference type="Proteomes" id="UP000280296"/>
    </source>
</evidence>
<dbReference type="PANTHER" id="PTHR37422:SF23">
    <property type="entry name" value="TEICHURONIC ACID BIOSYNTHESIS PROTEIN TUAE"/>
    <property type="match status" value="1"/>
</dbReference>
<feature type="transmembrane region" description="Helical" evidence="5">
    <location>
        <begin position="419"/>
        <end position="439"/>
    </location>
</feature>
<dbReference type="Proteomes" id="UP000280296">
    <property type="component" value="Unassembled WGS sequence"/>
</dbReference>
<evidence type="ECO:0000256" key="5">
    <source>
        <dbReference type="SAM" id="Phobius"/>
    </source>
</evidence>
<dbReference type="Gene3D" id="1.25.40.10">
    <property type="entry name" value="Tetratricopeptide repeat domain"/>
    <property type="match status" value="1"/>
</dbReference>
<dbReference type="OrthoDB" id="9783389at2"/>
<gene>
    <name evidence="7" type="ORF">TsocGM_14170</name>
</gene>
<name>A0A432MI98_9BACT</name>
<dbReference type="InterPro" id="IPR011990">
    <property type="entry name" value="TPR-like_helical_dom_sf"/>
</dbReference>
<dbReference type="EMBL" id="RYZH01000026">
    <property type="protein sequence ID" value="RUL87081.1"/>
    <property type="molecule type" value="Genomic_DNA"/>
</dbReference>
<organism evidence="7 8">
    <name type="scientific">Tautonia sociabilis</name>
    <dbReference type="NCBI Taxonomy" id="2080755"/>
    <lineage>
        <taxon>Bacteria</taxon>
        <taxon>Pseudomonadati</taxon>
        <taxon>Planctomycetota</taxon>
        <taxon>Planctomycetia</taxon>
        <taxon>Isosphaerales</taxon>
        <taxon>Isosphaeraceae</taxon>
        <taxon>Tautonia</taxon>
    </lineage>
</organism>
<feature type="transmembrane region" description="Helical" evidence="5">
    <location>
        <begin position="36"/>
        <end position="54"/>
    </location>
</feature>
<dbReference type="Pfam" id="PF04932">
    <property type="entry name" value="Wzy_C"/>
    <property type="match status" value="1"/>
</dbReference>
<comment type="caution">
    <text evidence="7">The sequence shown here is derived from an EMBL/GenBank/DDBJ whole genome shotgun (WGS) entry which is preliminary data.</text>
</comment>
<feature type="transmembrane region" description="Helical" evidence="5">
    <location>
        <begin position="251"/>
        <end position="280"/>
    </location>
</feature>
<feature type="transmembrane region" description="Helical" evidence="5">
    <location>
        <begin position="446"/>
        <end position="465"/>
    </location>
</feature>
<evidence type="ECO:0000259" key="6">
    <source>
        <dbReference type="Pfam" id="PF04932"/>
    </source>
</evidence>
<evidence type="ECO:0000256" key="4">
    <source>
        <dbReference type="ARBA" id="ARBA00023136"/>
    </source>
</evidence>
<proteinExistence type="predicted"/>
<reference evidence="7 8" key="1">
    <citation type="submission" date="2018-12" db="EMBL/GenBank/DDBJ databases">
        <authorList>
            <person name="Toschakov S.V."/>
        </authorList>
    </citation>
    <scope>NUCLEOTIDE SEQUENCE [LARGE SCALE GENOMIC DNA]</scope>
    <source>
        <strain evidence="7 8">GM2012</strain>
    </source>
</reference>
<reference evidence="7 8" key="2">
    <citation type="submission" date="2019-01" db="EMBL/GenBank/DDBJ databases">
        <title>Tautonia sociabilis, a novel thermotolerant planctomycete of Isosphaeraceae family, isolated from a 4000 m deep subterranean habitat.</title>
        <authorList>
            <person name="Kovaleva O.L."/>
            <person name="Elcheninov A.G."/>
            <person name="Van Heerden E."/>
            <person name="Toshchakov S.V."/>
            <person name="Novikov A."/>
            <person name="Bonch-Osmolovskaya E.A."/>
            <person name="Kublanov I.V."/>
        </authorList>
    </citation>
    <scope>NUCLEOTIDE SEQUENCE [LARGE SCALE GENOMIC DNA]</scope>
    <source>
        <strain evidence="7 8">GM2012</strain>
    </source>
</reference>
<dbReference type="InterPro" id="IPR007016">
    <property type="entry name" value="O-antigen_ligase-rel_domated"/>
</dbReference>
<accession>A0A432MI98</accession>
<dbReference type="RefSeq" id="WP_126726125.1">
    <property type="nucleotide sequence ID" value="NZ_RYZH01000026.1"/>
</dbReference>
<feature type="transmembrane region" description="Helical" evidence="5">
    <location>
        <begin position="166"/>
        <end position="188"/>
    </location>
</feature>
<dbReference type="AlphaFoldDB" id="A0A432MI98"/>
<keyword evidence="4 5" id="KW-0472">Membrane</keyword>
<evidence type="ECO:0000256" key="3">
    <source>
        <dbReference type="ARBA" id="ARBA00022989"/>
    </source>
</evidence>
<keyword evidence="3 5" id="KW-1133">Transmembrane helix</keyword>
<keyword evidence="2 5" id="KW-0812">Transmembrane</keyword>
<evidence type="ECO:0000313" key="7">
    <source>
        <dbReference type="EMBL" id="RUL87081.1"/>
    </source>
</evidence>
<protein>
    <recommendedName>
        <fullName evidence="6">O-antigen ligase-related domain-containing protein</fullName>
    </recommendedName>
</protein>
<dbReference type="InterPro" id="IPR051533">
    <property type="entry name" value="WaaL-like"/>
</dbReference>
<comment type="subcellular location">
    <subcellularLocation>
        <location evidence="1">Membrane</location>
        <topology evidence="1">Multi-pass membrane protein</topology>
    </subcellularLocation>
</comment>
<dbReference type="SUPFAM" id="SSF48452">
    <property type="entry name" value="TPR-like"/>
    <property type="match status" value="1"/>
</dbReference>
<feature type="domain" description="O-antigen ligase-related" evidence="6">
    <location>
        <begin position="255"/>
        <end position="394"/>
    </location>
</feature>